<gene>
    <name evidence="2" type="ORF">BU23DRAFT_16103</name>
</gene>
<protein>
    <submittedName>
        <fullName evidence="2">Uncharacterized protein</fullName>
    </submittedName>
</protein>
<evidence type="ECO:0000256" key="1">
    <source>
        <dbReference type="SAM" id="Phobius"/>
    </source>
</evidence>
<accession>A0A6A5VJT4</accession>
<reference evidence="2" key="1">
    <citation type="journal article" date="2020" name="Stud. Mycol.">
        <title>101 Dothideomycetes genomes: a test case for predicting lifestyles and emergence of pathogens.</title>
        <authorList>
            <person name="Haridas S."/>
            <person name="Albert R."/>
            <person name="Binder M."/>
            <person name="Bloem J."/>
            <person name="Labutti K."/>
            <person name="Salamov A."/>
            <person name="Andreopoulos B."/>
            <person name="Baker S."/>
            <person name="Barry K."/>
            <person name="Bills G."/>
            <person name="Bluhm B."/>
            <person name="Cannon C."/>
            <person name="Castanera R."/>
            <person name="Culley D."/>
            <person name="Daum C."/>
            <person name="Ezra D."/>
            <person name="Gonzalez J."/>
            <person name="Henrissat B."/>
            <person name="Kuo A."/>
            <person name="Liang C."/>
            <person name="Lipzen A."/>
            <person name="Lutzoni F."/>
            <person name="Magnuson J."/>
            <person name="Mondo S."/>
            <person name="Nolan M."/>
            <person name="Ohm R."/>
            <person name="Pangilinan J."/>
            <person name="Park H.-J."/>
            <person name="Ramirez L."/>
            <person name="Alfaro M."/>
            <person name="Sun H."/>
            <person name="Tritt A."/>
            <person name="Yoshinaga Y."/>
            <person name="Zwiers L.-H."/>
            <person name="Turgeon B."/>
            <person name="Goodwin S."/>
            <person name="Spatafora J."/>
            <person name="Crous P."/>
            <person name="Grigoriev I."/>
        </authorList>
    </citation>
    <scope>NUCLEOTIDE SEQUENCE</scope>
    <source>
        <strain evidence="2">CBS 107.79</strain>
    </source>
</reference>
<dbReference type="AlphaFoldDB" id="A0A6A5VJT4"/>
<keyword evidence="1" id="KW-1133">Transmembrane helix</keyword>
<keyword evidence="3" id="KW-1185">Reference proteome</keyword>
<name>A0A6A5VJT4_9PLEO</name>
<organism evidence="2 3">
    <name type="scientific">Bimuria novae-zelandiae CBS 107.79</name>
    <dbReference type="NCBI Taxonomy" id="1447943"/>
    <lineage>
        <taxon>Eukaryota</taxon>
        <taxon>Fungi</taxon>
        <taxon>Dikarya</taxon>
        <taxon>Ascomycota</taxon>
        <taxon>Pezizomycotina</taxon>
        <taxon>Dothideomycetes</taxon>
        <taxon>Pleosporomycetidae</taxon>
        <taxon>Pleosporales</taxon>
        <taxon>Massarineae</taxon>
        <taxon>Didymosphaeriaceae</taxon>
        <taxon>Bimuria</taxon>
    </lineage>
</organism>
<evidence type="ECO:0000313" key="2">
    <source>
        <dbReference type="EMBL" id="KAF1976958.1"/>
    </source>
</evidence>
<proteinExistence type="predicted"/>
<feature type="transmembrane region" description="Helical" evidence="1">
    <location>
        <begin position="20"/>
        <end position="38"/>
    </location>
</feature>
<keyword evidence="1" id="KW-0812">Transmembrane</keyword>
<evidence type="ECO:0000313" key="3">
    <source>
        <dbReference type="Proteomes" id="UP000800036"/>
    </source>
</evidence>
<keyword evidence="1" id="KW-0472">Membrane</keyword>
<sequence>MGIWMICIGLGGFTIPSGYFVFYLLLQHLVFTLLWFLAHASRISASVFHIRRSFTPAIPIPSLHCFSPFLAEALS</sequence>
<dbReference type="EMBL" id="ML976665">
    <property type="protein sequence ID" value="KAF1976958.1"/>
    <property type="molecule type" value="Genomic_DNA"/>
</dbReference>
<dbReference type="Proteomes" id="UP000800036">
    <property type="component" value="Unassembled WGS sequence"/>
</dbReference>